<dbReference type="Proteomes" id="UP000823937">
    <property type="component" value="Unassembled WGS sequence"/>
</dbReference>
<sequence length="301" mass="34868">MKLGVSIKSIALRSDSLKSDKKIHLAGFDHLSSYLQFLREHGVSSIELRIYKRDDPFELFEESIGLILQQGFDLTIHGDLAGSVKEEDNFLKIYPSLKNILFHSNLKQQKVIMPIHAYQSKTTDSESLKISSIDTFSKWTKLVEVDQLPIYFALENNREKEINDPCNNIQGVMDIVEAVNSEHMRICWDMGHYISNITKRKQDSLYQARLLPYIKDVIHTHIHGLNDSGTTHCPIINDKSLPVETYINLLKEAQYNGVYNVEFSFDRWEENVREQLSKSLQRLYKAIYSEEPKVLMNETLN</sequence>
<dbReference type="InterPro" id="IPR013022">
    <property type="entry name" value="Xyl_isomerase-like_TIM-brl"/>
</dbReference>
<proteinExistence type="predicted"/>
<reference evidence="2" key="2">
    <citation type="submission" date="2021-04" db="EMBL/GenBank/DDBJ databases">
        <authorList>
            <person name="Gilroy R."/>
        </authorList>
    </citation>
    <scope>NUCLEOTIDE SEQUENCE</scope>
    <source>
        <strain evidence="2">CHK169-2315</strain>
    </source>
</reference>
<organism evidence="2 3">
    <name type="scientific">Candidatus Pseudogracilibacillus intestinigallinarum</name>
    <dbReference type="NCBI Taxonomy" id="2838742"/>
    <lineage>
        <taxon>Bacteria</taxon>
        <taxon>Bacillati</taxon>
        <taxon>Bacillota</taxon>
        <taxon>Bacilli</taxon>
        <taxon>Bacillales</taxon>
        <taxon>Bacillaceae</taxon>
        <taxon>Pseudogracilibacillus</taxon>
    </lineage>
</organism>
<evidence type="ECO:0000259" key="1">
    <source>
        <dbReference type="Pfam" id="PF01261"/>
    </source>
</evidence>
<gene>
    <name evidence="2" type="ORF">H9895_10415</name>
</gene>
<accession>A0A9D1PN42</accession>
<protein>
    <recommendedName>
        <fullName evidence="1">Xylose isomerase-like TIM barrel domain-containing protein</fullName>
    </recommendedName>
</protein>
<dbReference type="Pfam" id="PF01261">
    <property type="entry name" value="AP_endonuc_2"/>
    <property type="match status" value="1"/>
</dbReference>
<dbReference type="AlphaFoldDB" id="A0A9D1PN42"/>
<dbReference type="Gene3D" id="3.20.20.150">
    <property type="entry name" value="Divalent-metal-dependent TIM barrel enzymes"/>
    <property type="match status" value="1"/>
</dbReference>
<evidence type="ECO:0000313" key="2">
    <source>
        <dbReference type="EMBL" id="HIV75481.1"/>
    </source>
</evidence>
<dbReference type="SUPFAM" id="SSF51658">
    <property type="entry name" value="Xylose isomerase-like"/>
    <property type="match status" value="1"/>
</dbReference>
<dbReference type="EMBL" id="DXHX01000145">
    <property type="protein sequence ID" value="HIV75481.1"/>
    <property type="molecule type" value="Genomic_DNA"/>
</dbReference>
<evidence type="ECO:0000313" key="3">
    <source>
        <dbReference type="Proteomes" id="UP000823937"/>
    </source>
</evidence>
<name>A0A9D1PN42_9BACI</name>
<comment type="caution">
    <text evidence="2">The sequence shown here is derived from an EMBL/GenBank/DDBJ whole genome shotgun (WGS) entry which is preliminary data.</text>
</comment>
<dbReference type="InterPro" id="IPR036237">
    <property type="entry name" value="Xyl_isomerase-like_sf"/>
</dbReference>
<reference evidence="2" key="1">
    <citation type="journal article" date="2021" name="PeerJ">
        <title>Extensive microbial diversity within the chicken gut microbiome revealed by metagenomics and culture.</title>
        <authorList>
            <person name="Gilroy R."/>
            <person name="Ravi A."/>
            <person name="Getino M."/>
            <person name="Pursley I."/>
            <person name="Horton D.L."/>
            <person name="Alikhan N.F."/>
            <person name="Baker D."/>
            <person name="Gharbi K."/>
            <person name="Hall N."/>
            <person name="Watson M."/>
            <person name="Adriaenssens E.M."/>
            <person name="Foster-Nyarko E."/>
            <person name="Jarju S."/>
            <person name="Secka A."/>
            <person name="Antonio M."/>
            <person name="Oren A."/>
            <person name="Chaudhuri R.R."/>
            <person name="La Ragione R."/>
            <person name="Hildebrand F."/>
            <person name="Pallen M.J."/>
        </authorList>
    </citation>
    <scope>NUCLEOTIDE SEQUENCE</scope>
    <source>
        <strain evidence="2">CHK169-2315</strain>
    </source>
</reference>
<feature type="domain" description="Xylose isomerase-like TIM barrel" evidence="1">
    <location>
        <begin position="139"/>
        <end position="276"/>
    </location>
</feature>